<proteinExistence type="predicted"/>
<protein>
    <submittedName>
        <fullName evidence="1">Uncharacterized protein</fullName>
    </submittedName>
</protein>
<sequence length="120" mass="13264">MWGNTAEDVFEEGKKIVQTLLKVAFAIKQSKENIRNGKQEYQVAETSEGEGELTQFAEKKTIQLTLDIAIDQLSMLAHADKCLEGECRAALVGPWHPANINPALSPIQIMINVAAKIPFQ</sequence>
<dbReference type="Proteomes" id="UP001145742">
    <property type="component" value="Unassembled WGS sequence"/>
</dbReference>
<evidence type="ECO:0000313" key="1">
    <source>
        <dbReference type="EMBL" id="KAJ7404978.1"/>
    </source>
</evidence>
<organism evidence="1 2">
    <name type="scientific">Willisornis vidua</name>
    <name type="common">Xingu scale-backed antbird</name>
    <dbReference type="NCBI Taxonomy" id="1566151"/>
    <lineage>
        <taxon>Eukaryota</taxon>
        <taxon>Metazoa</taxon>
        <taxon>Chordata</taxon>
        <taxon>Craniata</taxon>
        <taxon>Vertebrata</taxon>
        <taxon>Euteleostomi</taxon>
        <taxon>Archelosauria</taxon>
        <taxon>Archosauria</taxon>
        <taxon>Dinosauria</taxon>
        <taxon>Saurischia</taxon>
        <taxon>Theropoda</taxon>
        <taxon>Coelurosauria</taxon>
        <taxon>Aves</taxon>
        <taxon>Neognathae</taxon>
        <taxon>Neoaves</taxon>
        <taxon>Telluraves</taxon>
        <taxon>Australaves</taxon>
        <taxon>Passeriformes</taxon>
        <taxon>Thamnophilidae</taxon>
        <taxon>Willisornis</taxon>
    </lineage>
</organism>
<accession>A0ABQ9CRN7</accession>
<reference evidence="1" key="1">
    <citation type="submission" date="2019-10" db="EMBL/GenBank/DDBJ databases">
        <authorList>
            <person name="Soares A.E.R."/>
            <person name="Aleixo A."/>
            <person name="Schneider P."/>
            <person name="Miyaki C.Y."/>
            <person name="Schneider M.P."/>
            <person name="Mello C."/>
            <person name="Vasconcelos A.T.R."/>
        </authorList>
    </citation>
    <scope>NUCLEOTIDE SEQUENCE</scope>
    <source>
        <tissue evidence="1">Muscle</tissue>
    </source>
</reference>
<dbReference type="EMBL" id="WHWB01034736">
    <property type="protein sequence ID" value="KAJ7404978.1"/>
    <property type="molecule type" value="Genomic_DNA"/>
</dbReference>
<name>A0ABQ9CRN7_9PASS</name>
<evidence type="ECO:0000313" key="2">
    <source>
        <dbReference type="Proteomes" id="UP001145742"/>
    </source>
</evidence>
<keyword evidence="2" id="KW-1185">Reference proteome</keyword>
<gene>
    <name evidence="1" type="ORF">WISP_142315</name>
</gene>
<comment type="caution">
    <text evidence="1">The sequence shown here is derived from an EMBL/GenBank/DDBJ whole genome shotgun (WGS) entry which is preliminary data.</text>
</comment>